<keyword evidence="2" id="KW-1133">Transmembrane helix</keyword>
<dbReference type="GeneID" id="97234630"/>
<feature type="region of interest" description="Disordered" evidence="1">
    <location>
        <begin position="84"/>
        <end position="152"/>
    </location>
</feature>
<accession>A0A0M3QJ86</accession>
<dbReference type="EMBL" id="CP011340">
    <property type="protein sequence ID" value="ALC22633.1"/>
    <property type="molecule type" value="Genomic_DNA"/>
</dbReference>
<evidence type="ECO:0000256" key="2">
    <source>
        <dbReference type="SAM" id="Phobius"/>
    </source>
</evidence>
<dbReference type="RefSeq" id="WP_238996240.1">
    <property type="nucleotide sequence ID" value="NZ_CP011340.1"/>
</dbReference>
<reference evidence="3 4" key="1">
    <citation type="submission" date="2015-08" db="EMBL/GenBank/DDBJ databases">
        <title>Genome sequence of the pristinamycin over-producing bacterium Streptomyces pristinaespiralis HCCB10218.</title>
        <authorList>
            <person name="Tian J."/>
            <person name="Yang J."/>
            <person name="Li L."/>
            <person name="Ruan L."/>
            <person name="Wei W."/>
            <person name="Zheng G."/>
            <person name="Wei Z."/>
            <person name="Yang S."/>
            <person name="Ge M."/>
            <person name="Jiang W."/>
            <person name="Lu Y."/>
        </authorList>
    </citation>
    <scope>NUCLEOTIDE SEQUENCE [LARGE SCALE GENOMIC DNA]</scope>
    <source>
        <strain evidence="3 4">HCCB 10218</strain>
    </source>
</reference>
<keyword evidence="2" id="KW-0472">Membrane</keyword>
<dbReference type="KEGG" id="spri:SPRI_4327"/>
<feature type="transmembrane region" description="Helical" evidence="2">
    <location>
        <begin position="60"/>
        <end position="82"/>
    </location>
</feature>
<feature type="compositionally biased region" description="Pro residues" evidence="1">
    <location>
        <begin position="124"/>
        <end position="138"/>
    </location>
</feature>
<organism evidence="3">
    <name type="scientific">Streptomyces pristinaespiralis</name>
    <dbReference type="NCBI Taxonomy" id="38300"/>
    <lineage>
        <taxon>Bacteria</taxon>
        <taxon>Bacillati</taxon>
        <taxon>Actinomycetota</taxon>
        <taxon>Actinomycetes</taxon>
        <taxon>Kitasatosporales</taxon>
        <taxon>Streptomycetaceae</taxon>
        <taxon>Streptomyces</taxon>
    </lineage>
</organism>
<gene>
    <name evidence="3" type="ORF">SPRI_4327</name>
</gene>
<feature type="region of interest" description="Disordered" evidence="1">
    <location>
        <begin position="26"/>
        <end position="46"/>
    </location>
</feature>
<keyword evidence="2" id="KW-0812">Transmembrane</keyword>
<evidence type="ECO:0000256" key="1">
    <source>
        <dbReference type="SAM" id="MobiDB-lite"/>
    </source>
</evidence>
<protein>
    <submittedName>
        <fullName evidence="3">Adhesin</fullName>
    </submittedName>
</protein>
<evidence type="ECO:0000313" key="3">
    <source>
        <dbReference type="EMBL" id="ALC22633.1"/>
    </source>
</evidence>
<dbReference type="PATRIC" id="fig|38300.4.peg.4532"/>
<dbReference type="Proteomes" id="UP000060513">
    <property type="component" value="Chromosome"/>
</dbReference>
<feature type="compositionally biased region" description="Gly residues" evidence="1">
    <location>
        <begin position="94"/>
        <end position="107"/>
    </location>
</feature>
<dbReference type="STRING" id="38300.SPRI_4327"/>
<evidence type="ECO:0000313" key="4">
    <source>
        <dbReference type="Proteomes" id="UP000060513"/>
    </source>
</evidence>
<sequence length="317" mass="32390">MACEQCGGDGTRALPGTNCRTCGAGGDTAGREPAGHPGHGRPAGRALPGRLLLLSRRNKLLLTGAVVVAVAALTVSAADLYGDTSQASEASRGGPAGGAGDDIGDLGGAPQRIAPADPPSDAASPPPRQATPKPPAKVRPPQEARGPAYSAWAGPGCTGGGLYSEENRFSDGDDGWYTVSSGGHRGDGCDGRFTAVPMSGRSTKDSGGRATWSWYVGSGYDTCSVAVVVPAGPRDQDVAGRPTTYNVLSDPDDPGSVVKVFEIDQTELRGSGLVVEKVPVHDQRLTVQLVDRGVDRGEGERTGAHHAAAQMRAECRA</sequence>
<name>A0A0M3QJ86_STRPR</name>
<dbReference type="AlphaFoldDB" id="A0A0M3QJ86"/>
<proteinExistence type="predicted"/>